<dbReference type="EMBL" id="DQ438986">
    <property type="protein sequence ID" value="ABE03898.1"/>
    <property type="molecule type" value="Genomic_DNA"/>
</dbReference>
<evidence type="ECO:0000256" key="1">
    <source>
        <dbReference type="SAM" id="MobiDB-lite"/>
    </source>
</evidence>
<sequence length="204" mass="21977">MTWASKRGATRRPGYRAAQCRHDDKTSAMAADQNPPKGRLELIRRLARRRAGRSPSRQVAPPGGARAVAVAGFRLQHLVAGNGAGWRRFERLTSLREGLAPGATEGGRRMSNRLSGSLQSGLLVMMLTLVAATGRTESPEQVAEVAPRFRCSRIVCLAGRFARRATGCFGPPTASITTCGIRQVWSFCLKAARPCNAGAVWFGC</sequence>
<protein>
    <submittedName>
        <fullName evidence="2">Uncharacterized protein</fullName>
    </submittedName>
</protein>
<evidence type="ECO:0000313" key="2">
    <source>
        <dbReference type="EMBL" id="ABE03898.1"/>
    </source>
</evidence>
<feature type="region of interest" description="Disordered" evidence="1">
    <location>
        <begin position="1"/>
        <end position="35"/>
    </location>
</feature>
<name>A4U8P4_9BACT</name>
<dbReference type="AlphaFoldDB" id="A4U8P4"/>
<proteinExistence type="predicted"/>
<reference evidence="2" key="1">
    <citation type="journal article" date="2007" name="Appl. Environ. Microbiol.">
        <title>Widespread occurrence and genomic context of unusually small polyketide synthase genes in microbial consortia associated with marine sponges.</title>
        <authorList>
            <person name="Fieseler L."/>
            <person name="Hentschel U."/>
            <person name="Grozdanov L."/>
            <person name="Schirmer A."/>
            <person name="Wen G."/>
            <person name="Platzer M."/>
            <person name="Hrvatin S."/>
            <person name="Butzke D."/>
            <person name="Zimmermann K."/>
            <person name="Piel J."/>
        </authorList>
    </citation>
    <scope>NUCLEOTIDE SEQUENCE</scope>
</reference>
<accession>A4U8P4</accession>
<organism evidence="2">
    <name type="scientific">Aplysina aerophoba bacterial symbiont clone pAE27P20</name>
    <dbReference type="NCBI Taxonomy" id="377636"/>
    <lineage>
        <taxon>Bacteria</taxon>
        <taxon>environmental samples</taxon>
    </lineage>
</organism>